<name>A0A1F5LSA9_PENAI</name>
<comment type="caution">
    <text evidence="2">The sequence shown here is derived from an EMBL/GenBank/DDBJ whole genome shotgun (WGS) entry which is preliminary data.</text>
</comment>
<dbReference type="InterPro" id="IPR011611">
    <property type="entry name" value="PfkB_dom"/>
</dbReference>
<reference evidence="2 3" key="1">
    <citation type="journal article" date="2016" name="Sci. Rep.">
        <title>Penicillium arizonense, a new, genome sequenced fungal species, reveals a high chemical diversity in secreted metabolites.</title>
        <authorList>
            <person name="Grijseels S."/>
            <person name="Nielsen J.C."/>
            <person name="Randelovic M."/>
            <person name="Nielsen J."/>
            <person name="Nielsen K.F."/>
            <person name="Workman M."/>
            <person name="Frisvad J.C."/>
        </authorList>
    </citation>
    <scope>NUCLEOTIDE SEQUENCE [LARGE SCALE GENOMIC DNA]</scope>
    <source>
        <strain evidence="2 3">CBS 141311</strain>
    </source>
</reference>
<evidence type="ECO:0000313" key="3">
    <source>
        <dbReference type="Proteomes" id="UP000177622"/>
    </source>
</evidence>
<evidence type="ECO:0000313" key="2">
    <source>
        <dbReference type="EMBL" id="OGE56092.1"/>
    </source>
</evidence>
<sequence length="376" mass="41780">MAQGQHEVDFCTLGMFILDDIDFGGSRPGVKNILGGAASFAVVGARLVSGSEYAQSVSWIVDVGSDFPPETLDVIKSWNTDCLFREDFSRLTTRAWNGYHPNEKRDFKYLTPKLRLEPEMLSDTQMWSKTFHMRREELHKAGKAPSTLDASKRPVFVWEPVPDLCTPEEQEKFFSANQAVDVVSPNHMEIGMMFDQPGWTENSDESQKLVQKIIDSGIGHDGNGLLVIRAGKDGSYAYSKISKIWLPAYHQPDASGATSVLDPTGAGNSFLGALAQGMVSTGREPFQAIDSVLSHSETWKKALNSWGNFQHHPMALICATVAAGFVVEQIGVPQIDVDGNGRELWNQSEFTERVRLYTQRLLKTLEESPQKHLLTN</sequence>
<dbReference type="PANTHER" id="PTHR47098:SF2">
    <property type="entry name" value="PROTEIN MAK32"/>
    <property type="match status" value="1"/>
</dbReference>
<gene>
    <name evidence="2" type="ORF">PENARI_c003G08750</name>
</gene>
<feature type="domain" description="Carbohydrate kinase PfkB" evidence="1">
    <location>
        <begin position="162"/>
        <end position="280"/>
    </location>
</feature>
<dbReference type="GeneID" id="34573343"/>
<organism evidence="2 3">
    <name type="scientific">Penicillium arizonense</name>
    <dbReference type="NCBI Taxonomy" id="1835702"/>
    <lineage>
        <taxon>Eukaryota</taxon>
        <taxon>Fungi</taxon>
        <taxon>Dikarya</taxon>
        <taxon>Ascomycota</taxon>
        <taxon>Pezizomycotina</taxon>
        <taxon>Eurotiomycetes</taxon>
        <taxon>Eurotiomycetidae</taxon>
        <taxon>Eurotiales</taxon>
        <taxon>Aspergillaceae</taxon>
        <taxon>Penicillium</taxon>
    </lineage>
</organism>
<dbReference type="AlphaFoldDB" id="A0A1F5LSA9"/>
<proteinExistence type="predicted"/>
<accession>A0A1F5LSA9</accession>
<protein>
    <recommendedName>
        <fullName evidence="1">Carbohydrate kinase PfkB domain-containing protein</fullName>
    </recommendedName>
</protein>
<dbReference type="InterPro" id="IPR029056">
    <property type="entry name" value="Ribokinase-like"/>
</dbReference>
<dbReference type="RefSeq" id="XP_022491521.1">
    <property type="nucleotide sequence ID" value="XM_022628609.1"/>
</dbReference>
<evidence type="ECO:0000259" key="1">
    <source>
        <dbReference type="Pfam" id="PF00294"/>
    </source>
</evidence>
<keyword evidence="3" id="KW-1185">Reference proteome</keyword>
<dbReference type="Proteomes" id="UP000177622">
    <property type="component" value="Unassembled WGS sequence"/>
</dbReference>
<dbReference type="Gene3D" id="3.40.1190.20">
    <property type="match status" value="1"/>
</dbReference>
<dbReference type="STRING" id="1835702.A0A1F5LSA9"/>
<dbReference type="PANTHER" id="PTHR47098">
    <property type="entry name" value="PROTEIN MAK32"/>
    <property type="match status" value="1"/>
</dbReference>
<dbReference type="OrthoDB" id="497927at2759"/>
<dbReference type="SUPFAM" id="SSF53613">
    <property type="entry name" value="Ribokinase-like"/>
    <property type="match status" value="1"/>
</dbReference>
<dbReference type="EMBL" id="LXJU01000003">
    <property type="protein sequence ID" value="OGE56092.1"/>
    <property type="molecule type" value="Genomic_DNA"/>
</dbReference>
<dbReference type="Pfam" id="PF00294">
    <property type="entry name" value="PfkB"/>
    <property type="match status" value="1"/>
</dbReference>